<feature type="compositionally biased region" description="Polar residues" evidence="2">
    <location>
        <begin position="6253"/>
        <end position="6264"/>
    </location>
</feature>
<dbReference type="SMART" id="SM00710">
    <property type="entry name" value="PbH1"/>
    <property type="match status" value="18"/>
</dbReference>
<feature type="compositionally biased region" description="Polar residues" evidence="2">
    <location>
        <begin position="6454"/>
        <end position="6464"/>
    </location>
</feature>
<dbReference type="InterPro" id="IPR012334">
    <property type="entry name" value="Pectin_lyas_fold"/>
</dbReference>
<dbReference type="RefSeq" id="WP_348518340.1">
    <property type="nucleotide sequence ID" value="NZ_CP155620.1"/>
</dbReference>
<feature type="chain" id="PRO_5043537464" description="Filamentous haemagglutinin FhaB/tRNA nuclease CdiA-like TPS domain-containing protein" evidence="3">
    <location>
        <begin position="26"/>
        <end position="6828"/>
    </location>
</feature>
<keyword evidence="3" id="KW-0732">Signal</keyword>
<dbReference type="InterPro" id="IPR006626">
    <property type="entry name" value="PbH1"/>
</dbReference>
<feature type="region of interest" description="Disordered" evidence="2">
    <location>
        <begin position="6762"/>
        <end position="6786"/>
    </location>
</feature>
<feature type="compositionally biased region" description="Basic and acidic residues" evidence="2">
    <location>
        <begin position="6331"/>
        <end position="6357"/>
    </location>
</feature>
<evidence type="ECO:0000259" key="4">
    <source>
        <dbReference type="SMART" id="SM00912"/>
    </source>
</evidence>
<evidence type="ECO:0000256" key="3">
    <source>
        <dbReference type="SAM" id="SignalP"/>
    </source>
</evidence>
<feature type="compositionally biased region" description="Low complexity" evidence="2">
    <location>
        <begin position="6318"/>
        <end position="6330"/>
    </location>
</feature>
<dbReference type="SMART" id="SM00912">
    <property type="entry name" value="Haemagg_act"/>
    <property type="match status" value="1"/>
</dbReference>
<feature type="region of interest" description="Disordered" evidence="2">
    <location>
        <begin position="6253"/>
        <end position="6518"/>
    </location>
</feature>
<feature type="domain" description="Filamentous haemagglutinin FhaB/tRNA nuclease CdiA-like TPS" evidence="4">
    <location>
        <begin position="25"/>
        <end position="140"/>
    </location>
</feature>
<dbReference type="InterPro" id="IPR012332">
    <property type="entry name" value="Autotransporter_pectin_lyase_C"/>
</dbReference>
<feature type="compositionally biased region" description="Basic and acidic residues" evidence="2">
    <location>
        <begin position="6762"/>
        <end position="6772"/>
    </location>
</feature>
<gene>
    <name evidence="5" type="ORF">AAH949_07090</name>
</gene>
<dbReference type="InterPro" id="IPR008638">
    <property type="entry name" value="FhaB/CdiA-like_TPS"/>
</dbReference>
<evidence type="ECO:0000256" key="1">
    <source>
        <dbReference type="SAM" id="Coils"/>
    </source>
</evidence>
<feature type="compositionally biased region" description="Low complexity" evidence="2">
    <location>
        <begin position="6376"/>
        <end position="6386"/>
    </location>
</feature>
<evidence type="ECO:0000313" key="5">
    <source>
        <dbReference type="EMBL" id="XBJ28848.1"/>
    </source>
</evidence>
<sequence>MAKKMSLRKHLVLSFVASSMLYNQAIALPQGGNFVQGGGSITSGGGNMNIHGNGNNGNHVINWGGGFNIGKDESVNFSGQGHHKFLNLDYSKNASQIYGQLNGNGHDIFLVNPNGTIIGNGAVINTGKFGISTGAMNEAQIKEFATSGKFSPVFSPAQKGTITIQGDAILNVSNLQLVGNKIVLKDGININLKDNNGQLGSFDAQAQSIELLGGTISANTINLNTTPKDQAVTGEIKIGNIQINDLTKMDLSTKILYFNNANLDLQNAELNANAEQINLDEATLNAKTINFNATNKIKSLGSTLSATDMTLQGTNALEFSNSNFNATNLALLQSNYINLDDTSFTASNLKLQANGDKSLIDTTNSKLTANSNLDIDGDQIKFSQGSTLTSKGEVNIKANDQIAFEDSELDITKLDIEATNHILFKNSSINKNEAQNKGELSLKSENGTVSIQDSDFTLDSFTLNANQAEFKNSNQTQNTIKANTLDFDLKDKIIAQNYNFNVSNLDWNAGNYIHLNGSKFDLGTNAIFASNQTKIENTTFNGNDATTLEFKGSNTNSIIEVDGGNTNINENINSVKFNANRINIKNGNINAASNLELISDYLDITGGKLKSNDTLKLEGKNYLGVTNSTINAKTLTLLTQNLIELKSGANLNATNIEFKNSENTTKNTQVNIENGATITADQGTLKILLDRINVKGGTLSAKDLNLEGKQIAITGGELKGTTITLKGDELISIDGDTVKIGTDSTTDLNLESGNLIEVKKGALTASKISMKAVDNDPNDGKNRGTIDLLGGTITAKTSDIILIGRDINFGGANISASGKIDADASNLISVSGSGSITGNIDLNAEKEIKINGNLGDENSNITLNTQGQFNVIGGTLKAKDFGVNAGAIDFKNANLKAGSIKFEAQNKILISGDSTKIEGSSLILNSANLIDISGGSLISSGTIKFNDNFDKDTIQEIKISGGTIKATGDLSANADGIHISGGDIDGANISFKASNDISISGSTTIDAANITLEGLGANGGIKIDAGTITATAMLKLLANNRITIEGGILSGKSVDIAANGNVENDILKGGLVELKGGTIKATGNGKDDIFSIKGNDIALSGSTLDAAKDLNLEAKNLLNITGGTLKVENGKLILNGDKEVKISGATFTTSKDNTTLEVKSSGKVTYNQTNGMLKINDFTITSGEIDIQGGTIDAKGNVKFTAKTNITFKNATLTTQGGITFKADKGIIVGQKDSSRTTLTANGISFESKNIQIQTATLNAGTGDLKLKATELKEGEKYKEGGIIEISDASELSGNNIDIQGYDVKIQGTNTKLTAIQDLSLSANNILELKDSKNISAKNATLKAIAKLYIEGATLSMQGNLSLLSANLIDLNNANLSATGNVSFAKIDPDSGLINGKEENQKLGVVATIRGNTNITTNGDNGNISFAVDKVDIQNGTLTASGAFISNGVQFYMSGGEILASGAVDISANNHINLTGGSITGKTLDFLGSNVIDISNMKLTATGGGINITGLNKVNISGDNNYFTTKKGGDEGANTDIDIIAPDLKIDDPHTDIDGDGQLNIGGSESLVYNKLDGSNHIGNKDINLIGTNYLGIFNSTIQGLNVNFISNNFIEVQNSTISSINGGNISFKATNGEHDTKISIVNSNITSAGNISFETTYLIIKGKVNLGDGVAGSGNDTIINASGDIITSGVKEIFIENANLSAGGKIGLDGSMLLRITDSILNANSLVLSSANWIDIAGGKFTAKTGDILLGNGESGNAKVIDITNGAELDAKTNITFNAEQINISKDEVNTDEGAKAESKDPVIKAGGDINFNATNLIRISGGKFNANNIILKGIKGVEIKGDTTSITASGALKFLSDNLINIEGGAIDAGSVQFGATNGDTSKLAINLIGGSITSDGVIDLDANTVNITNANLSGASIDFAVAAMLLNGSATLTATGELKINASDNIQIKAGSLIGGNLNLLSGNLIDISGGTLTSNTGAIVLNATNNLNIKNATLSSHDNIDLDSKVISIDNAKIKGTSLDATADNLTLANLTNGDANANFNISGAVSLTGKKYLGITGSTLSFTSLTLASNNLIEIASSNLKTTGGAFKITATDANPSDEFGASIKITDSILSSSDTLNLKADAINLSGATTELNAQNAIDLTAQQIIAENIKQIKSTAGDINLNASNHLKITGDTVRTLIEGLNINIMANNLVEITKVDLTASAGNINITGEDKNSQDQFGTKIVLNDAKLDANSNNANDGRTGNINIQGFDQINVENKSVLDAAYNVLLNASKKIVISGGSQLKALKDLTLSAKEAGINIKDAETLLDAENVNLKSGAIVLENGKIYADNSINFGKADGASNVYVKIDNGELKTGVANDGSAGSIKFGDSANQIDKIEINGGTISTADLDAYARQIAIANGAEISANLLDLSASELLKISGGTITTGTANLIGSNIIEISGGTINVGNTLTMKNANGADNVYINISGGTINAENANLDLDAKFIDFANATLKAKNLDANAYVLNVKSGTFTISEALKFTGSNYIDITGGIFSAKNIDFISNNVISIANASLTTNEGNINISATKGEGQQTSTKVDIKDSTLTASGSGENGKINIGADTINISGDKTKLDGANSVSIDANFNLALSNLTKDALKGNITLKAADSLKITDSVLELTSLTLLSNNYISISGSNLKATNGDITIKGIASDDSLKALDISNSIINASKALNFKANKIYASGDKTEFTSGATLSFIATSLILDGIKSITSGGDVKLSGSNVVQIKGGSTKMDLNFNGNLADINSNNVIEISNADIDMTKGTLRITATDTNNGDNLGTKISIENSDIDIKKVNNGAYGHIEIGADQINVKNSTLNADNKVQLVANTKLVLDTITANAGLNMIFKGLSGGISVNNSTLSSTGDMEFASNGYTELKGGTKLKSDAMIKFYDTTGQTSALVLDGVTISGKSEGKKPSIEFANDSTKITGGSIDAKQIDTKFTARFELLNSAAITAEILNLNASNYLNIANGTTLSASGAITLTAANMAVLAGQITGANISVNGGTTGTIDISGKLESTSGDLNIAGADIFIKNSAVLKAKTNLTLDAENQILIGEEATKAENQPSLSAEGSMTIDGKGQVVMYSGALNATRSLAFISQNLIDLNAGTITATNGDITFTASGTSKDDPNTKTGTINLDGTTISANGENSKVKFEGEQLNINAGSVSAKSISADMENKIIAKGGKFNAGTISLDGKNALELNGGENGFKFENAKDLDLISVGKLSLVNMSLNANTIDLKSNQIDINGGSITANGALNIDATAGSGNTGGKITVNGGTTFSGSTVNFSARNDINISGNSTITSKSSVQMLAGNWISLDGVTISGTSFKIAGLEGNDLNLAELKNTKINSENMQSIDLAAQSINLQGSDLKASGAIKATATGGTLIIKDTKLESTASNIALSGDKHLQVDGTSVIKGISLSFASKNWIELKGGDITATAGNITLTASGEENGQKTGTIDFSGANVTANGKAGSTKEQDTGSIYANGEQINITGGTITANVDFLVDAENIAKMTGGIVNVTRQLTLDGKNRVEVTGGELGTDINDLVFLTERHIKLGIDITTDNLTLEGEQITLTGNTINADNLYLKALKQSGEANVGGIVELLNATLNISTLLDIQARNNIKFSNSNINAQNAAVKLLAQNNNISITGGSIKSKSLVMQAKNLIDLSNTSVNVSGNDALYIGGIKGEDNKDTSAQQVNIKNSDIYANNGITINASNKIKITGENTKEDYLKGNSGKITLNGGEQISISGVTVGGTGIDFKAQGSVGRIDLNNVELWAKNQTVSLQANEGININGGFIKENGGIDFDAKDIELVSTNIESTGKIDLNAQNQLIIDGTTLNAGTADIALNGNNQILVKGTSNILGHALTFLSKNLIDLQSGNITANNGDITFTASNGETGEAARGTIKFGGAVIKATGTGEGKGDIKANAEQVNITGGSVTAENFHAKGNNQVMMNGGSLDISGQLILEGTEKVSVTGDAKLGTKINDLVFLSKKYIELGIDISVANLTLRAQQIRLNGGTFNITNNFFLDAGDKYDWTDAPSEDLKGTQTIDGNQGVVKITNGAVINAGNFKVWGKNWVYVDGGSTINANSVMFDSDNLIELTNAKINATNIDFDAGKAIVVGGGSVIKGKGENEKSNIDFKAQSILLGYTLDKEKGEGEGENEWTKFTAKQDGEGIITKIDAIDFYLNNINKTYDGLVQFGGNLQINVNRLFVNHKSSNGSNTIQNAGYVKDILIEGNANITASVQIALQASNLIKMTGGTLDAKTINFMQNSDKNVKPDVEISGGTIKASELFKVNSDDIIISGGTINTKNLDFDAANVIEMSGGKITASGTAAFDAANQITLSGGTITGKTFTFNATSEKGKVVFKGNANINVETLSVNAKQIEVKDTASLSANMLELLAQNLIDITGGTIGADSDNVKLKAQKIAMSGGTIDGAKVDLIATKLFTMSAGNIYSNIINIKDNDGAQTNASTTGTVVEISGGNLGKYDKTATLNIDADKISVSGDAKTQIYSKNGTTFDAKQIAISGGVISGDNIILKGSEKVGISGNAIFLAGNPVNGTLKLLSDNLIEISGGEFEIKTEINGITGTGTTADNKSSLAELIITGGAFKDQIHAYAKNINFAGGTVSFENTSASFNASNYLKFLDATINTTGTTALAFNATNSILASGASFNAEAGKGTITFQTTGENGYIGFVKSETKGSSINGFENVSLNSSKGLELKETTINTKNLKLTSKDDMSIASSTLTTDSSLKIDAGQDLAVKDSAININGGIGENDNSIKAGASILFDNSKLALNNGSKASIVATTTFKALNSQLSVLGTSTLNANAKDIIIEGAKDGLSALLGGGSTLNLVANNVMDLKNATFKHQNSTGAGNNQFNFKANKINANTVSFAKNGDGASVADVRFTGVSEEGKNANDVINLENINVDANSNFTANAQNIDLKGNNSFAKAASLTAQNLLSIAGTLTAKDLSLNSYKELTANAATFKLSGTNNFKANFQRYTNSSFTSQDANSKANINFANLTGGNTESKIEFLTGTNFKDLNAINVDAKGILIKTGTGENQGFISGIGTIDIDASNELKIEGSNINANTINFDAKYLLINASSKLVGNTVKLNSDGYASAYLKIDNATITASDSLTLGTDNKAGSVIDILNNSSITSNKSANIYADAINLKNSQLVLSGSSYIKALSKFLASNDTAKTSIKLSGDLTIDGGREIEFNKANIEKSGDTANMWLRTTNAAGSGNNGKIKIIGSSFGSDSNALDKLHIYNASGDNAGANDLVIDGSTINAKDMIFKLANRIDIKGDSNIAGGKLVVTNAKDMIVDNSNLNITNIDLALSNLIEFKNTTEIIANYLKVSGKQATFDNANLKVSGATKDTDVGGIFTEQILFKNSIFTLNSGRFAFGNASTKYVKFENNKDSGKGLWVNGTNGGTLTFEGQKIDFINSQLTTNNNTQNINFNSTGDINFNNANFYANGGTTNFYIGSRNNATLNINFVNTVFEEKNGATTLLDIMAKTKDNKGGKVNLAGLKMTNELDNFKVNANWIDIANGADIKAGTVDLSTPGKIVMTGGTITANTFKTSSGAGTGMVFLRGGNLNANTITLGGKEVQILAEDKQGKGTTIHAKDGKNNVSKVTIDTTGYVNASTVFANEIYNKSGWTSMNISELMSGAWSGKQGPKMTGGAKSYLNIATNSNASSNASEWYQFVKWFNDGTSGINSYDQYNLLNDIDFGGANLTSNNSFGIINKFENQTFNGQGHTLNNFRIGDTNNRYQYGTYVGLIREAKNSTFENVQITNAQMYLSGSTITHAGLLVGKADSNSMFRNIKLDNSIVDATLNNNSSAYIGSIVGAALGGSNFEYIDANNITVKGKNNKYTYVGGIVGQTYGNANINHIYISNFKVSAESTDQNSRAFAAGFIGLIGSFDDESQFFTGTISDIVIDSGNDSYVSAKSPWYGSTGGNPNYASMFANFPSTYSRWKDYSINFNNVFINIRGNDMLSVSGGKDSSVSFFIAGDIRGMGGNWDYNNPRIKLNNTHIYVNYGGQMNNNNGVDNLLLDYNGLASKFEGSVYRNTNKDQFLNKVKSQYPSWNNGFYNPDIKGPDTPSDMVVIGDENSGINWNDSYTAGNAKDDVNDAPIGNELGDTTYNEADKITNDNTAGNTGDIIITDGGKYTGANPIDDINHDYNAGNIEDSTSTGNSGLGSINVGPINDLDNSVKDTVIDSITDNNTEVGDNNGETIGDLNDEIKDTIKGDTSTTPKDDIGNVADAGDTTIDKITDDNVDKIKGDDDFSTSTGDDVTTGDIDTSKPEYKPEGGGDTSTGKDESGKPSWDDNNNIQIPDIGTGGDVNTGGTDPIINNPDHGDNGGGNINVDVPEYKPIDDGENTKVDPIIPEDKLPIDPITPPGGSDPIWDIGNKPITGGDKGDMSGSTGAGSNESNDIEGSFADGGNVGGAENTDKDYNEINNGNNDSDIAISGDDTVNSGGEWTDKGEIEDSEYTFKANSVDEKGDVILGEGDFDSWVLNGILDEVKNKFLELGIEDLDTALKLIDSGSYAELGKLLGLNEVQTNEFAQGIDFLKAFYGENGAGSLLAGFADENLKKFDGDVKNLKDVAQNIKNDSFGNKGDDGKYSGGILGDFNEFLKNLEQFKNLSNQLNALIKDLQSGKYGEAGSAGYENAYKKYESLRTQTLSLKAQLESTSKGISDAIAKVFVDSNSHFKIIDKNNVLDTSGLDVPSYEKEQGREEPDSPNSRLFAEDKTDENQEVIDTNGGNIDETAGKQKARLCIVSDNAKAMNPCLAMGD</sequence>
<dbReference type="EMBL" id="CP155620">
    <property type="protein sequence ID" value="XBJ28848.1"/>
    <property type="molecule type" value="Genomic_DNA"/>
</dbReference>
<dbReference type="InterPro" id="IPR011050">
    <property type="entry name" value="Pectin_lyase_fold/virulence"/>
</dbReference>
<protein>
    <recommendedName>
        <fullName evidence="4">Filamentous haemagglutinin FhaB/tRNA nuclease CdiA-like TPS domain-containing protein</fullName>
    </recommendedName>
</protein>
<evidence type="ECO:0000256" key="2">
    <source>
        <dbReference type="SAM" id="MobiDB-lite"/>
    </source>
</evidence>
<feature type="compositionally biased region" description="Basic and acidic residues" evidence="2">
    <location>
        <begin position="6401"/>
        <end position="6424"/>
    </location>
</feature>
<accession>A0AAU7E7I1</accession>
<dbReference type="Gene3D" id="2.160.20.10">
    <property type="entry name" value="Single-stranded right-handed beta-helix, Pectin lyase-like"/>
    <property type="match status" value="1"/>
</dbReference>
<name>A0AAU7E7I1_9BACT</name>
<feature type="coiled-coil region" evidence="1">
    <location>
        <begin position="258"/>
        <end position="287"/>
    </location>
</feature>
<reference evidence="5" key="1">
    <citation type="submission" date="2024-05" db="EMBL/GenBank/DDBJ databases">
        <title>Campylobacter coli isolated from environmental waters in Slovenia.</title>
        <authorList>
            <person name="Zautner A.E."/>
            <person name="Bunk B."/>
            <person name="Riedel T."/>
            <person name="Sproeer C."/>
        </authorList>
    </citation>
    <scope>NUCLEOTIDE SEQUENCE</scope>
    <source>
        <strain evidence="5">CCS1377</strain>
    </source>
</reference>
<proteinExistence type="predicted"/>
<feature type="signal peptide" evidence="3">
    <location>
        <begin position="1"/>
        <end position="25"/>
    </location>
</feature>
<dbReference type="Gene3D" id="2.160.20.20">
    <property type="match status" value="2"/>
</dbReference>
<feature type="compositionally biased region" description="Basic and acidic residues" evidence="2">
    <location>
        <begin position="6299"/>
        <end position="6315"/>
    </location>
</feature>
<organism evidence="5">
    <name type="scientific">Campylobacter sp. CCS1377</name>
    <dbReference type="NCBI Taxonomy" id="3158229"/>
    <lineage>
        <taxon>Bacteria</taxon>
        <taxon>Pseudomonadati</taxon>
        <taxon>Campylobacterota</taxon>
        <taxon>Epsilonproteobacteria</taxon>
        <taxon>Campylobacterales</taxon>
        <taxon>Campylobacteraceae</taxon>
        <taxon>Campylobacter</taxon>
    </lineage>
</organism>
<keyword evidence="1" id="KW-0175">Coiled coil</keyword>
<dbReference type="SUPFAM" id="SSF51126">
    <property type="entry name" value="Pectin lyase-like"/>
    <property type="match status" value="2"/>
</dbReference>